<dbReference type="RefSeq" id="WP_189090210.1">
    <property type="nucleotide sequence ID" value="NZ_BMQL01000010.1"/>
</dbReference>
<dbReference type="GO" id="GO:0046933">
    <property type="term" value="F:proton-transporting ATP synthase activity, rotational mechanism"/>
    <property type="evidence" value="ECO:0007669"/>
    <property type="project" value="UniProtKB-UniRule"/>
</dbReference>
<dbReference type="Pfam" id="PF01813">
    <property type="entry name" value="ATP-synt_D"/>
    <property type="match status" value="1"/>
</dbReference>
<accession>A0A918C6L5</accession>
<keyword evidence="2 4" id="KW-0813">Transport</keyword>
<dbReference type="InterPro" id="IPR002699">
    <property type="entry name" value="V_ATPase_D"/>
</dbReference>
<reference evidence="5" key="2">
    <citation type="submission" date="2020-09" db="EMBL/GenBank/DDBJ databases">
        <authorList>
            <person name="Sun Q."/>
            <person name="Ohkuma M."/>
        </authorList>
    </citation>
    <scope>NUCLEOTIDE SEQUENCE</scope>
    <source>
        <strain evidence="5">JCM 31311</strain>
    </source>
</reference>
<dbReference type="GO" id="GO:0005524">
    <property type="term" value="F:ATP binding"/>
    <property type="evidence" value="ECO:0007669"/>
    <property type="project" value="UniProtKB-UniRule"/>
</dbReference>
<comment type="function">
    <text evidence="4">Produces ATP from ADP in the presence of a proton gradient across the membrane.</text>
</comment>
<evidence type="ECO:0000256" key="4">
    <source>
        <dbReference type="HAMAP-Rule" id="MF_00271"/>
    </source>
</evidence>
<evidence type="ECO:0000256" key="3">
    <source>
        <dbReference type="ARBA" id="ARBA00023065"/>
    </source>
</evidence>
<dbReference type="AlphaFoldDB" id="A0A918C6L5"/>
<keyword evidence="6" id="KW-1185">Reference proteome</keyword>
<comment type="caution">
    <text evidence="5">The sequence shown here is derived from an EMBL/GenBank/DDBJ whole genome shotgun (WGS) entry which is preliminary data.</text>
</comment>
<gene>
    <name evidence="4 5" type="primary">atpD</name>
    <name evidence="5" type="ORF">GCM10008957_21560</name>
</gene>
<organism evidence="5 6">
    <name type="scientific">Deinococcus ruber</name>
    <dbReference type="NCBI Taxonomy" id="1848197"/>
    <lineage>
        <taxon>Bacteria</taxon>
        <taxon>Thermotogati</taxon>
        <taxon>Deinococcota</taxon>
        <taxon>Deinococci</taxon>
        <taxon>Deinococcales</taxon>
        <taxon>Deinococcaceae</taxon>
        <taxon>Deinococcus</taxon>
    </lineage>
</organism>
<dbReference type="NCBIfam" id="TIGR00309">
    <property type="entry name" value="V_ATPase_subD"/>
    <property type="match status" value="1"/>
</dbReference>
<dbReference type="GO" id="GO:0046961">
    <property type="term" value="F:proton-transporting ATPase activity, rotational mechanism"/>
    <property type="evidence" value="ECO:0007669"/>
    <property type="project" value="InterPro"/>
</dbReference>
<protein>
    <recommendedName>
        <fullName evidence="4">V-type ATP synthase subunit D</fullName>
    </recommendedName>
    <alternativeName>
        <fullName evidence="4">V-ATPase subunit D</fullName>
    </alternativeName>
</protein>
<comment type="similarity">
    <text evidence="1 4">Belongs to the V-ATPase D subunit family.</text>
</comment>
<keyword evidence="4" id="KW-0375">Hydrogen ion transport</keyword>
<evidence type="ECO:0000313" key="6">
    <source>
        <dbReference type="Proteomes" id="UP000603865"/>
    </source>
</evidence>
<dbReference type="GO" id="GO:0042777">
    <property type="term" value="P:proton motive force-driven plasma membrane ATP synthesis"/>
    <property type="evidence" value="ECO:0007669"/>
    <property type="project" value="UniProtKB-UniRule"/>
</dbReference>
<dbReference type="Proteomes" id="UP000603865">
    <property type="component" value="Unassembled WGS sequence"/>
</dbReference>
<dbReference type="EMBL" id="BMQL01000010">
    <property type="protein sequence ID" value="GGR08505.1"/>
    <property type="molecule type" value="Genomic_DNA"/>
</dbReference>
<keyword evidence="4" id="KW-0066">ATP synthesis</keyword>
<dbReference type="HAMAP" id="MF_00271">
    <property type="entry name" value="ATP_synth_D_arch"/>
    <property type="match status" value="1"/>
</dbReference>
<dbReference type="Gene3D" id="1.10.287.3240">
    <property type="match status" value="1"/>
</dbReference>
<evidence type="ECO:0000256" key="2">
    <source>
        <dbReference type="ARBA" id="ARBA00022448"/>
    </source>
</evidence>
<reference evidence="5" key="1">
    <citation type="journal article" date="2014" name="Int. J. Syst. Evol. Microbiol.">
        <title>Complete genome sequence of Corynebacterium casei LMG S-19264T (=DSM 44701T), isolated from a smear-ripened cheese.</title>
        <authorList>
            <consortium name="US DOE Joint Genome Institute (JGI-PGF)"/>
            <person name="Walter F."/>
            <person name="Albersmeier A."/>
            <person name="Kalinowski J."/>
            <person name="Ruckert C."/>
        </authorList>
    </citation>
    <scope>NUCLEOTIDE SEQUENCE</scope>
    <source>
        <strain evidence="5">JCM 31311</strain>
    </source>
</reference>
<sequence>MADQISPTRSAMLASKASLKTASSGADLLKRKRDALIGEFFALVKDALAAREELSGVSKGAYVSLFGAKSWDSPEAVESLSLAQGSEYNIDMQIESIYGVKVPKIAIPEQTQAAFSPINVGARTIQTAADFQGVMGAVVRVAATETKLRRIGEEIKKTSRRVNALEQVVIPGIQGDIRFIRGVLDQREREESFRLKKIKAKLEKEAEEATKLSRANVQAGAHGSAAD</sequence>
<name>A0A918C6L5_9DEIO</name>
<proteinExistence type="inferred from homology"/>
<evidence type="ECO:0000256" key="1">
    <source>
        <dbReference type="ARBA" id="ARBA00005850"/>
    </source>
</evidence>
<evidence type="ECO:0000313" key="5">
    <source>
        <dbReference type="EMBL" id="GGR08505.1"/>
    </source>
</evidence>
<keyword evidence="3 4" id="KW-0406">Ion transport</keyword>
<dbReference type="PANTHER" id="PTHR11671">
    <property type="entry name" value="V-TYPE ATP SYNTHASE SUBUNIT D"/>
    <property type="match status" value="1"/>
</dbReference>